<protein>
    <submittedName>
        <fullName evidence="2">Uncharacterized protein</fullName>
    </submittedName>
</protein>
<reference evidence="2 3" key="1">
    <citation type="submission" date="2019-07" db="EMBL/GenBank/DDBJ databases">
        <title>Whole genome shotgun sequence of Halobacillus faecis NBRC 103569.</title>
        <authorList>
            <person name="Hosoyama A."/>
            <person name="Uohara A."/>
            <person name="Ohji S."/>
            <person name="Ichikawa N."/>
        </authorList>
    </citation>
    <scope>NUCLEOTIDE SEQUENCE [LARGE SCALE GENOMIC DNA]</scope>
    <source>
        <strain evidence="2 3">NBRC 103569</strain>
    </source>
</reference>
<gene>
    <name evidence="2" type="ORF">HFA01_08590</name>
</gene>
<evidence type="ECO:0000256" key="1">
    <source>
        <dbReference type="SAM" id="Phobius"/>
    </source>
</evidence>
<keyword evidence="1" id="KW-0812">Transmembrane</keyword>
<dbReference type="AlphaFoldDB" id="A0A511WNG4"/>
<evidence type="ECO:0000313" key="3">
    <source>
        <dbReference type="Proteomes" id="UP000321886"/>
    </source>
</evidence>
<keyword evidence="1" id="KW-0472">Membrane</keyword>
<keyword evidence="3" id="KW-1185">Reference proteome</keyword>
<name>A0A511WNG4_9BACI</name>
<dbReference type="OrthoDB" id="2887201at2"/>
<sequence>MWKTVMIGFLTFVVFSTFLLGIGHTLEYKLFLFSFYEETANGVTIGGSVVPFILAIAVSYIVGNAYEKKRQKNRYRAHSN</sequence>
<organism evidence="2 3">
    <name type="scientific">Halobacillus faecis</name>
    <dbReference type="NCBI Taxonomy" id="360184"/>
    <lineage>
        <taxon>Bacteria</taxon>
        <taxon>Bacillati</taxon>
        <taxon>Bacillota</taxon>
        <taxon>Bacilli</taxon>
        <taxon>Bacillales</taxon>
        <taxon>Bacillaceae</taxon>
        <taxon>Halobacillus</taxon>
    </lineage>
</organism>
<dbReference type="Proteomes" id="UP000321886">
    <property type="component" value="Unassembled WGS sequence"/>
</dbReference>
<accession>A0A511WNG4</accession>
<evidence type="ECO:0000313" key="2">
    <source>
        <dbReference type="EMBL" id="GEN52597.1"/>
    </source>
</evidence>
<comment type="caution">
    <text evidence="2">The sequence shown here is derived from an EMBL/GenBank/DDBJ whole genome shotgun (WGS) entry which is preliminary data.</text>
</comment>
<dbReference type="EMBL" id="BJYD01000006">
    <property type="protein sequence ID" value="GEN52597.1"/>
    <property type="molecule type" value="Genomic_DNA"/>
</dbReference>
<feature type="transmembrane region" description="Helical" evidence="1">
    <location>
        <begin position="49"/>
        <end position="66"/>
    </location>
</feature>
<dbReference type="RefSeq" id="WP_146813538.1">
    <property type="nucleotide sequence ID" value="NZ_BJYD01000006.1"/>
</dbReference>
<keyword evidence="1" id="KW-1133">Transmembrane helix</keyword>
<proteinExistence type="predicted"/>